<name>A0A495J2H0_9SPHI</name>
<keyword evidence="1" id="KW-0378">Hydrolase</keyword>
<organism evidence="1 2">
    <name type="scientific">Mucilaginibacter gracilis</name>
    <dbReference type="NCBI Taxonomy" id="423350"/>
    <lineage>
        <taxon>Bacteria</taxon>
        <taxon>Pseudomonadati</taxon>
        <taxon>Bacteroidota</taxon>
        <taxon>Sphingobacteriia</taxon>
        <taxon>Sphingobacteriales</taxon>
        <taxon>Sphingobacteriaceae</taxon>
        <taxon>Mucilaginibacter</taxon>
    </lineage>
</organism>
<keyword evidence="2" id="KW-1185">Reference proteome</keyword>
<dbReference type="Proteomes" id="UP000268007">
    <property type="component" value="Unassembled WGS sequence"/>
</dbReference>
<sequence>MKLIAVFVCVIAGCLILFGNTFFGNKQPYVTSDIANFWEAVDSLKDAKSTEDSLQVMKTIYLDRMSSEGQKFIEIREYTAPEYLRTIRRYPKYLRQLRSKTTNIAVNLAALDRTFKQLNNVIPNYQIPRVCFAIGCFRGGGTTKKDLILMGSEIALADSSMDFSEFKGNLQVTLSRGVNLSELVAHESIHCQQHHAKNKTLLSITLQEGAANFLPDLILNQGRLPNKSEYETQHECELWKEFKPDINSTDLSKWLFNTGTIKNKPPDLGYFIGMRICEAYYNKQADKKTAIKNLLDRSKYMEVMEQSGYNGNCRNMQN</sequence>
<gene>
    <name evidence="1" type="ORF">BDD43_3042</name>
</gene>
<comment type="caution">
    <text evidence="1">The sequence shown here is derived from an EMBL/GenBank/DDBJ whole genome shotgun (WGS) entry which is preliminary data.</text>
</comment>
<keyword evidence="1" id="KW-0645">Protease</keyword>
<dbReference type="OrthoDB" id="6402335at2"/>
<dbReference type="GO" id="GO:0006508">
    <property type="term" value="P:proteolysis"/>
    <property type="evidence" value="ECO:0007669"/>
    <property type="project" value="UniProtKB-KW"/>
</dbReference>
<evidence type="ECO:0000313" key="2">
    <source>
        <dbReference type="Proteomes" id="UP000268007"/>
    </source>
</evidence>
<protein>
    <submittedName>
        <fullName evidence="1">Putative Zn-dependent protease DUF2268</fullName>
    </submittedName>
</protein>
<dbReference type="RefSeq" id="WP_121198410.1">
    <property type="nucleotide sequence ID" value="NZ_RBKU01000001.1"/>
</dbReference>
<dbReference type="AlphaFoldDB" id="A0A495J2H0"/>
<accession>A0A495J2H0</accession>
<dbReference type="GO" id="GO:0008233">
    <property type="term" value="F:peptidase activity"/>
    <property type="evidence" value="ECO:0007669"/>
    <property type="project" value="UniProtKB-KW"/>
</dbReference>
<dbReference type="Pfam" id="PF25594">
    <property type="entry name" value="GldB_lipo"/>
    <property type="match status" value="1"/>
</dbReference>
<dbReference type="InterPro" id="IPR019853">
    <property type="entry name" value="GldB-like"/>
</dbReference>
<proteinExistence type="predicted"/>
<evidence type="ECO:0000313" key="1">
    <source>
        <dbReference type="EMBL" id="RKR82851.1"/>
    </source>
</evidence>
<dbReference type="EMBL" id="RBKU01000001">
    <property type="protein sequence ID" value="RKR82851.1"/>
    <property type="molecule type" value="Genomic_DNA"/>
</dbReference>
<reference evidence="1 2" key="1">
    <citation type="submission" date="2018-10" db="EMBL/GenBank/DDBJ databases">
        <title>Genomic Encyclopedia of Archaeal and Bacterial Type Strains, Phase II (KMG-II): from individual species to whole genera.</title>
        <authorList>
            <person name="Goeker M."/>
        </authorList>
    </citation>
    <scope>NUCLEOTIDE SEQUENCE [LARGE SCALE GENOMIC DNA]</scope>
    <source>
        <strain evidence="1 2">DSM 18602</strain>
    </source>
</reference>